<dbReference type="AlphaFoldDB" id="A0A1R3FV89"/>
<feature type="region of interest" description="Disordered" evidence="1">
    <location>
        <begin position="25"/>
        <end position="45"/>
    </location>
</feature>
<evidence type="ECO:0000313" key="3">
    <source>
        <dbReference type="Proteomes" id="UP000187203"/>
    </source>
</evidence>
<name>A0A1R3FV89_9ROSI</name>
<keyword evidence="3" id="KW-1185">Reference proteome</keyword>
<proteinExistence type="predicted"/>
<organism evidence="2 3">
    <name type="scientific">Corchorus olitorius</name>
    <dbReference type="NCBI Taxonomy" id="93759"/>
    <lineage>
        <taxon>Eukaryota</taxon>
        <taxon>Viridiplantae</taxon>
        <taxon>Streptophyta</taxon>
        <taxon>Embryophyta</taxon>
        <taxon>Tracheophyta</taxon>
        <taxon>Spermatophyta</taxon>
        <taxon>Magnoliopsida</taxon>
        <taxon>eudicotyledons</taxon>
        <taxon>Gunneridae</taxon>
        <taxon>Pentapetalae</taxon>
        <taxon>rosids</taxon>
        <taxon>malvids</taxon>
        <taxon>Malvales</taxon>
        <taxon>Malvaceae</taxon>
        <taxon>Grewioideae</taxon>
        <taxon>Apeibeae</taxon>
        <taxon>Corchorus</taxon>
    </lineage>
</organism>
<reference evidence="3" key="1">
    <citation type="submission" date="2013-09" db="EMBL/GenBank/DDBJ databases">
        <title>Corchorus olitorius genome sequencing.</title>
        <authorList>
            <person name="Alam M."/>
            <person name="Haque M.S."/>
            <person name="Islam M.S."/>
            <person name="Emdad E.M."/>
            <person name="Islam M.M."/>
            <person name="Ahmed B."/>
            <person name="Halim A."/>
            <person name="Hossen Q.M.M."/>
            <person name="Hossain M.Z."/>
            <person name="Ahmed R."/>
            <person name="Khan M.M."/>
            <person name="Islam R."/>
            <person name="Rashid M.M."/>
            <person name="Khan S.A."/>
            <person name="Rahman M.S."/>
            <person name="Alam M."/>
            <person name="Yahiya A.S."/>
            <person name="Khan M.S."/>
            <person name="Azam M.S."/>
            <person name="Haque T."/>
            <person name="Lashkar M.Z.H."/>
            <person name="Akhand A.I."/>
            <person name="Morshed G."/>
            <person name="Roy S."/>
            <person name="Uddin K.S."/>
            <person name="Rabeya T."/>
            <person name="Hossain A.S."/>
            <person name="Chowdhury A."/>
            <person name="Snigdha A.R."/>
            <person name="Mortoza M.S."/>
            <person name="Matin S.A."/>
            <person name="Hoque S.M.E."/>
            <person name="Islam M.K."/>
            <person name="Roy D.K."/>
            <person name="Haider R."/>
            <person name="Moosa M.M."/>
            <person name="Elias S.M."/>
            <person name="Hasan A.M."/>
            <person name="Jahan S."/>
            <person name="Shafiuddin M."/>
            <person name="Mahmood N."/>
            <person name="Shommy N.S."/>
        </authorList>
    </citation>
    <scope>NUCLEOTIDE SEQUENCE [LARGE SCALE GENOMIC DNA]</scope>
    <source>
        <strain evidence="3">cv. O-4</strain>
    </source>
</reference>
<comment type="caution">
    <text evidence="2">The sequence shown here is derived from an EMBL/GenBank/DDBJ whole genome shotgun (WGS) entry which is preliminary data.</text>
</comment>
<dbReference type="EMBL" id="AWUE01024781">
    <property type="protein sequence ID" value="OMO49767.1"/>
    <property type="molecule type" value="Genomic_DNA"/>
</dbReference>
<gene>
    <name evidence="2" type="ORF">COLO4_38393</name>
</gene>
<dbReference type="Proteomes" id="UP000187203">
    <property type="component" value="Unassembled WGS sequence"/>
</dbReference>
<accession>A0A1R3FV89</accession>
<protein>
    <submittedName>
        <fullName evidence="2">Uncharacterized protein</fullName>
    </submittedName>
</protein>
<evidence type="ECO:0000313" key="2">
    <source>
        <dbReference type="EMBL" id="OMO49767.1"/>
    </source>
</evidence>
<sequence>MGFSVSSGPQFILVRLPFDFAQQTGPYMTQTRPPVQPLPGADLSL</sequence>
<evidence type="ECO:0000256" key="1">
    <source>
        <dbReference type="SAM" id="MobiDB-lite"/>
    </source>
</evidence>